<dbReference type="SUPFAM" id="SSF88946">
    <property type="entry name" value="Sigma2 domain of RNA polymerase sigma factors"/>
    <property type="match status" value="1"/>
</dbReference>
<keyword evidence="8" id="KW-1185">Reference proteome</keyword>
<dbReference type="Proteomes" id="UP000612282">
    <property type="component" value="Unassembled WGS sequence"/>
</dbReference>
<reference evidence="7 8" key="1">
    <citation type="submission" date="2021-01" db="EMBL/GenBank/DDBJ databases">
        <title>Whole genome shotgun sequence of Actinoplanes couchii NBRC 106145.</title>
        <authorList>
            <person name="Komaki H."/>
            <person name="Tamura T."/>
        </authorList>
    </citation>
    <scope>NUCLEOTIDE SEQUENCE [LARGE SCALE GENOMIC DNA]</scope>
    <source>
        <strain evidence="7 8">NBRC 106145</strain>
    </source>
</reference>
<dbReference type="Gene3D" id="1.10.10.10">
    <property type="entry name" value="Winged helix-like DNA-binding domain superfamily/Winged helix DNA-binding domain"/>
    <property type="match status" value="1"/>
</dbReference>
<dbReference type="Gene3D" id="1.10.1740.10">
    <property type="match status" value="1"/>
</dbReference>
<comment type="similarity">
    <text evidence="1">Belongs to the sigma-70 factor family. ECF subfamily.</text>
</comment>
<feature type="domain" description="RNA polymerase sigma-70 region 2" evidence="5">
    <location>
        <begin position="27"/>
        <end position="94"/>
    </location>
</feature>
<dbReference type="RefSeq" id="WP_203807391.1">
    <property type="nucleotide sequence ID" value="NZ_BAAAQE010000112.1"/>
</dbReference>
<keyword evidence="4" id="KW-0804">Transcription</keyword>
<dbReference type="InterPro" id="IPR013324">
    <property type="entry name" value="RNA_pol_sigma_r3/r4-like"/>
</dbReference>
<protein>
    <submittedName>
        <fullName evidence="7">DNA-directed RNA polymerase sigma-70 factor</fullName>
    </submittedName>
</protein>
<keyword evidence="2" id="KW-0805">Transcription regulation</keyword>
<evidence type="ECO:0000256" key="1">
    <source>
        <dbReference type="ARBA" id="ARBA00010641"/>
    </source>
</evidence>
<organism evidence="7 8">
    <name type="scientific">Actinoplanes couchii</name>
    <dbReference type="NCBI Taxonomy" id="403638"/>
    <lineage>
        <taxon>Bacteria</taxon>
        <taxon>Bacillati</taxon>
        <taxon>Actinomycetota</taxon>
        <taxon>Actinomycetes</taxon>
        <taxon>Micromonosporales</taxon>
        <taxon>Micromonosporaceae</taxon>
        <taxon>Actinoplanes</taxon>
    </lineage>
</organism>
<proteinExistence type="inferred from homology"/>
<dbReference type="InterPro" id="IPR013249">
    <property type="entry name" value="RNA_pol_sigma70_r4_t2"/>
</dbReference>
<evidence type="ECO:0000259" key="6">
    <source>
        <dbReference type="Pfam" id="PF08281"/>
    </source>
</evidence>
<dbReference type="GO" id="GO:0000428">
    <property type="term" value="C:DNA-directed RNA polymerase complex"/>
    <property type="evidence" value="ECO:0007669"/>
    <property type="project" value="UniProtKB-KW"/>
</dbReference>
<dbReference type="PANTHER" id="PTHR43133:SF25">
    <property type="entry name" value="RNA POLYMERASE SIGMA FACTOR RFAY-RELATED"/>
    <property type="match status" value="1"/>
</dbReference>
<dbReference type="InterPro" id="IPR013325">
    <property type="entry name" value="RNA_pol_sigma_r2"/>
</dbReference>
<dbReference type="PANTHER" id="PTHR43133">
    <property type="entry name" value="RNA POLYMERASE ECF-TYPE SIGMA FACTO"/>
    <property type="match status" value="1"/>
</dbReference>
<keyword evidence="7" id="KW-0240">DNA-directed RNA polymerase</keyword>
<keyword evidence="3" id="KW-0731">Sigma factor</keyword>
<dbReference type="Pfam" id="PF08281">
    <property type="entry name" value="Sigma70_r4_2"/>
    <property type="match status" value="1"/>
</dbReference>
<dbReference type="NCBIfam" id="TIGR02937">
    <property type="entry name" value="sigma70-ECF"/>
    <property type="match status" value="1"/>
</dbReference>
<dbReference type="InterPro" id="IPR014284">
    <property type="entry name" value="RNA_pol_sigma-70_dom"/>
</dbReference>
<evidence type="ECO:0000313" key="8">
    <source>
        <dbReference type="Proteomes" id="UP000612282"/>
    </source>
</evidence>
<name>A0ABQ3XPK1_9ACTN</name>
<evidence type="ECO:0000313" key="7">
    <source>
        <dbReference type="EMBL" id="GID60408.1"/>
    </source>
</evidence>
<comment type="caution">
    <text evidence="7">The sequence shown here is derived from an EMBL/GenBank/DDBJ whole genome shotgun (WGS) entry which is preliminary data.</text>
</comment>
<dbReference type="InterPro" id="IPR007627">
    <property type="entry name" value="RNA_pol_sigma70_r2"/>
</dbReference>
<sequence>MPEDLEAVDDRWLVKRLGHDPAAIEEFYRRHVRALTRHLTRSTGNPHDADDLVAATFIAAIESAGRYDPAAGPPRAWLFGIARNLIAMRWRGAAAEGRALHRLAGARPPAVDEFDRADARLDAGDLAGPALAALPGLPPAERELIELMVNRDLTVTEAAGELGIRSGTARMRLKRVRDRLFAAMTRDRTR</sequence>
<gene>
    <name evidence="7" type="primary">rpoE_14</name>
    <name evidence="7" type="ORF">Aco03nite_088120</name>
</gene>
<evidence type="ECO:0000256" key="3">
    <source>
        <dbReference type="ARBA" id="ARBA00023082"/>
    </source>
</evidence>
<dbReference type="InterPro" id="IPR039425">
    <property type="entry name" value="RNA_pol_sigma-70-like"/>
</dbReference>
<evidence type="ECO:0000259" key="5">
    <source>
        <dbReference type="Pfam" id="PF04542"/>
    </source>
</evidence>
<dbReference type="SUPFAM" id="SSF88659">
    <property type="entry name" value="Sigma3 and sigma4 domains of RNA polymerase sigma factors"/>
    <property type="match status" value="1"/>
</dbReference>
<feature type="domain" description="RNA polymerase sigma factor 70 region 4 type 2" evidence="6">
    <location>
        <begin position="131"/>
        <end position="180"/>
    </location>
</feature>
<accession>A0ABQ3XPK1</accession>
<dbReference type="EMBL" id="BOMG01000108">
    <property type="protein sequence ID" value="GID60408.1"/>
    <property type="molecule type" value="Genomic_DNA"/>
</dbReference>
<dbReference type="InterPro" id="IPR036388">
    <property type="entry name" value="WH-like_DNA-bd_sf"/>
</dbReference>
<evidence type="ECO:0000256" key="2">
    <source>
        <dbReference type="ARBA" id="ARBA00023015"/>
    </source>
</evidence>
<dbReference type="Pfam" id="PF04542">
    <property type="entry name" value="Sigma70_r2"/>
    <property type="match status" value="1"/>
</dbReference>
<evidence type="ECO:0000256" key="4">
    <source>
        <dbReference type="ARBA" id="ARBA00023163"/>
    </source>
</evidence>